<feature type="compositionally biased region" description="Low complexity" evidence="1">
    <location>
        <begin position="106"/>
        <end position="129"/>
    </location>
</feature>
<gene>
    <name evidence="2" type="ORF">EJB05_08951</name>
</gene>
<dbReference type="Gramene" id="TVU42539">
    <property type="protein sequence ID" value="TVU42539"/>
    <property type="gene ID" value="EJB05_08951"/>
</dbReference>
<feature type="region of interest" description="Disordered" evidence="1">
    <location>
        <begin position="80"/>
        <end position="140"/>
    </location>
</feature>
<name>A0A5J9W2C0_9POAL</name>
<dbReference type="Proteomes" id="UP000324897">
    <property type="component" value="Unassembled WGS sequence"/>
</dbReference>
<sequence>MVGPVDQPNSPPCPVTLHTYARLTSLLALPSSAAAATHIHALRRVRPPPCLPHPNPPAPLPIRIHVLSINRWKQSSWLHAPSSLGPRSSTPRRPWLRSRQTRHRSGGAPSAVAAARSGWAARPRATGTTGPPPSPSSLPSLILAGSSTFAAADPRSSSGDTIARYMWLVACNIDGDSTSYNYDGRNNGSTSNYNFQGVQLL</sequence>
<dbReference type="EMBL" id="RWGY01000005">
    <property type="protein sequence ID" value="TVU42539.1"/>
    <property type="molecule type" value="Genomic_DNA"/>
</dbReference>
<dbReference type="AlphaFoldDB" id="A0A5J9W2C0"/>
<evidence type="ECO:0000313" key="2">
    <source>
        <dbReference type="EMBL" id="TVU42539.1"/>
    </source>
</evidence>
<accession>A0A5J9W2C0</accession>
<feature type="non-terminal residue" evidence="2">
    <location>
        <position position="1"/>
    </location>
</feature>
<feature type="compositionally biased region" description="Basic residues" evidence="1">
    <location>
        <begin position="94"/>
        <end position="105"/>
    </location>
</feature>
<evidence type="ECO:0000256" key="1">
    <source>
        <dbReference type="SAM" id="MobiDB-lite"/>
    </source>
</evidence>
<proteinExistence type="predicted"/>
<keyword evidence="3" id="KW-1185">Reference proteome</keyword>
<comment type="caution">
    <text evidence="2">The sequence shown here is derived from an EMBL/GenBank/DDBJ whole genome shotgun (WGS) entry which is preliminary data.</text>
</comment>
<protein>
    <submittedName>
        <fullName evidence="2">Uncharacterized protein</fullName>
    </submittedName>
</protein>
<reference evidence="2 3" key="1">
    <citation type="journal article" date="2019" name="Sci. Rep.">
        <title>A high-quality genome of Eragrostis curvula grass provides insights into Poaceae evolution and supports new strategies to enhance forage quality.</title>
        <authorList>
            <person name="Carballo J."/>
            <person name="Santos B.A.C.M."/>
            <person name="Zappacosta D."/>
            <person name="Garbus I."/>
            <person name="Selva J.P."/>
            <person name="Gallo C.A."/>
            <person name="Diaz A."/>
            <person name="Albertini E."/>
            <person name="Caccamo M."/>
            <person name="Echenique V."/>
        </authorList>
    </citation>
    <scope>NUCLEOTIDE SEQUENCE [LARGE SCALE GENOMIC DNA]</scope>
    <source>
        <strain evidence="3">cv. Victoria</strain>
        <tissue evidence="2">Leaf</tissue>
    </source>
</reference>
<evidence type="ECO:0000313" key="3">
    <source>
        <dbReference type="Proteomes" id="UP000324897"/>
    </source>
</evidence>
<organism evidence="2 3">
    <name type="scientific">Eragrostis curvula</name>
    <name type="common">weeping love grass</name>
    <dbReference type="NCBI Taxonomy" id="38414"/>
    <lineage>
        <taxon>Eukaryota</taxon>
        <taxon>Viridiplantae</taxon>
        <taxon>Streptophyta</taxon>
        <taxon>Embryophyta</taxon>
        <taxon>Tracheophyta</taxon>
        <taxon>Spermatophyta</taxon>
        <taxon>Magnoliopsida</taxon>
        <taxon>Liliopsida</taxon>
        <taxon>Poales</taxon>
        <taxon>Poaceae</taxon>
        <taxon>PACMAD clade</taxon>
        <taxon>Chloridoideae</taxon>
        <taxon>Eragrostideae</taxon>
        <taxon>Eragrostidinae</taxon>
        <taxon>Eragrostis</taxon>
    </lineage>
</organism>